<organism evidence="12 13">
    <name type="scientific">Phakopsora pachyrhizi</name>
    <name type="common">Asian soybean rust disease fungus</name>
    <dbReference type="NCBI Taxonomy" id="170000"/>
    <lineage>
        <taxon>Eukaryota</taxon>
        <taxon>Fungi</taxon>
        <taxon>Dikarya</taxon>
        <taxon>Basidiomycota</taxon>
        <taxon>Pucciniomycotina</taxon>
        <taxon>Pucciniomycetes</taxon>
        <taxon>Pucciniales</taxon>
        <taxon>Phakopsoraceae</taxon>
        <taxon>Phakopsora</taxon>
    </lineage>
</organism>
<dbReference type="Gene3D" id="2.30.30.490">
    <property type="match status" value="1"/>
</dbReference>
<dbReference type="GO" id="GO:0016586">
    <property type="term" value="C:RSC-type complex"/>
    <property type="evidence" value="ECO:0007669"/>
    <property type="project" value="InterPro"/>
</dbReference>
<evidence type="ECO:0000256" key="5">
    <source>
        <dbReference type="ARBA" id="ARBA00023117"/>
    </source>
</evidence>
<evidence type="ECO:0000256" key="3">
    <source>
        <dbReference type="ARBA" id="ARBA00022853"/>
    </source>
</evidence>
<comment type="subcellular location">
    <subcellularLocation>
        <location evidence="1">Nucleus</location>
    </subcellularLocation>
</comment>
<feature type="region of interest" description="Disordered" evidence="9">
    <location>
        <begin position="156"/>
        <end position="249"/>
    </location>
</feature>
<keyword evidence="7" id="KW-0539">Nucleus</keyword>
<proteinExistence type="predicted"/>
<dbReference type="SMART" id="SM00297">
    <property type="entry name" value="BROMO"/>
    <property type="match status" value="1"/>
</dbReference>
<name>A0AAV0BHC3_PHAPC</name>
<evidence type="ECO:0000256" key="4">
    <source>
        <dbReference type="ARBA" id="ARBA00023015"/>
    </source>
</evidence>
<evidence type="ECO:0000259" key="11">
    <source>
        <dbReference type="PROSITE" id="PS51038"/>
    </source>
</evidence>
<evidence type="ECO:0000256" key="1">
    <source>
        <dbReference type="ARBA" id="ARBA00004123"/>
    </source>
</evidence>
<dbReference type="GO" id="GO:0006338">
    <property type="term" value="P:chromatin remodeling"/>
    <property type="evidence" value="ECO:0007669"/>
    <property type="project" value="InterPro"/>
</dbReference>
<feature type="compositionally biased region" description="Polar residues" evidence="9">
    <location>
        <begin position="633"/>
        <end position="651"/>
    </location>
</feature>
<dbReference type="PANTHER" id="PTHR16062:SF21">
    <property type="entry name" value="CHROMATIN STRUCTURE-REMODELING COMPLEX SUBUNIT RSC1-RELATED"/>
    <property type="match status" value="1"/>
</dbReference>
<protein>
    <submittedName>
        <fullName evidence="12">Uncharacterized protein</fullName>
    </submittedName>
</protein>
<dbReference type="CDD" id="cd04717">
    <property type="entry name" value="BAH_polybromo"/>
    <property type="match status" value="1"/>
</dbReference>
<evidence type="ECO:0000256" key="9">
    <source>
        <dbReference type="SAM" id="MobiDB-lite"/>
    </source>
</evidence>
<evidence type="ECO:0000256" key="8">
    <source>
        <dbReference type="PROSITE-ProRule" id="PRU00035"/>
    </source>
</evidence>
<dbReference type="CDD" id="cd04369">
    <property type="entry name" value="Bromodomain"/>
    <property type="match status" value="1"/>
</dbReference>
<dbReference type="PANTHER" id="PTHR16062">
    <property type="entry name" value="SWI/SNF-RELATED"/>
    <property type="match status" value="1"/>
</dbReference>
<dbReference type="Pfam" id="PF01426">
    <property type="entry name" value="BAH"/>
    <property type="match status" value="1"/>
</dbReference>
<evidence type="ECO:0000313" key="12">
    <source>
        <dbReference type="EMBL" id="CAH7685913.1"/>
    </source>
</evidence>
<feature type="compositionally biased region" description="Low complexity" evidence="9">
    <location>
        <begin position="158"/>
        <end position="169"/>
    </location>
</feature>
<dbReference type="AlphaFoldDB" id="A0AAV0BHC3"/>
<accession>A0AAV0BHC3</accession>
<dbReference type="InterPro" id="IPR043151">
    <property type="entry name" value="BAH_sf"/>
</dbReference>
<gene>
    <name evidence="12" type="ORF">PPACK8108_LOCUS20513</name>
</gene>
<feature type="region of interest" description="Disordered" evidence="9">
    <location>
        <begin position="630"/>
        <end position="667"/>
    </location>
</feature>
<feature type="domain" description="Bromo" evidence="10">
    <location>
        <begin position="31"/>
        <end position="91"/>
    </location>
</feature>
<feature type="domain" description="BAH" evidence="11">
    <location>
        <begin position="409"/>
        <end position="531"/>
    </location>
</feature>
<feature type="non-terminal residue" evidence="12">
    <location>
        <position position="1"/>
    </location>
</feature>
<reference evidence="12" key="1">
    <citation type="submission" date="2022-06" db="EMBL/GenBank/DDBJ databases">
        <authorList>
            <consortium name="SYNGENTA / RWTH Aachen University"/>
        </authorList>
    </citation>
    <scope>NUCLEOTIDE SEQUENCE</scope>
</reference>
<keyword evidence="2" id="KW-0677">Repeat</keyword>
<dbReference type="InterPro" id="IPR001025">
    <property type="entry name" value="BAH_dom"/>
</dbReference>
<comment type="caution">
    <text evidence="12">The sequence shown here is derived from an EMBL/GenBank/DDBJ whole genome shotgun (WGS) entry which is preliminary data.</text>
</comment>
<dbReference type="SUPFAM" id="SSF47370">
    <property type="entry name" value="Bromodomain"/>
    <property type="match status" value="1"/>
</dbReference>
<dbReference type="PROSITE" id="PS50014">
    <property type="entry name" value="BROMODOMAIN_2"/>
    <property type="match status" value="1"/>
</dbReference>
<keyword evidence="4" id="KW-0805">Transcription regulation</keyword>
<evidence type="ECO:0000313" key="13">
    <source>
        <dbReference type="Proteomes" id="UP001153365"/>
    </source>
</evidence>
<keyword evidence="6" id="KW-0804">Transcription</keyword>
<evidence type="ECO:0000256" key="7">
    <source>
        <dbReference type="ARBA" id="ARBA00023242"/>
    </source>
</evidence>
<dbReference type="GO" id="GO:0006368">
    <property type="term" value="P:transcription elongation by RNA polymerase II"/>
    <property type="evidence" value="ECO:0007669"/>
    <property type="project" value="TreeGrafter"/>
</dbReference>
<dbReference type="PROSITE" id="PS51038">
    <property type="entry name" value="BAH"/>
    <property type="match status" value="1"/>
</dbReference>
<dbReference type="Pfam" id="PF00439">
    <property type="entry name" value="Bromodomain"/>
    <property type="match status" value="1"/>
</dbReference>
<dbReference type="InterPro" id="IPR037382">
    <property type="entry name" value="Rsc/polybromo"/>
</dbReference>
<keyword evidence="13" id="KW-1185">Reference proteome</keyword>
<evidence type="ECO:0000259" key="10">
    <source>
        <dbReference type="PROSITE" id="PS50014"/>
    </source>
</evidence>
<dbReference type="GO" id="GO:0003682">
    <property type="term" value="F:chromatin binding"/>
    <property type="evidence" value="ECO:0007669"/>
    <property type="project" value="InterPro"/>
</dbReference>
<evidence type="ECO:0000256" key="2">
    <source>
        <dbReference type="ARBA" id="ARBA00022737"/>
    </source>
</evidence>
<keyword evidence="3" id="KW-0156">Chromatin regulator</keyword>
<dbReference type="InterPro" id="IPR036427">
    <property type="entry name" value="Bromodomain-like_sf"/>
</dbReference>
<evidence type="ECO:0000256" key="6">
    <source>
        <dbReference type="ARBA" id="ARBA00023163"/>
    </source>
</evidence>
<sequence length="751" mass="84457">YKKSREEMWTAKEKRAARSLIDSCFDFHNRNGRHISVLFEELPDKSNPQNSAYYDKVPDPRSLRQVSEYLKKGSYDSPKDFYTDLKMVFSNLSFVVNKSARDWQDAIRMDQYVDEAWELKSAAGELPSLDNLFGDESDSNQQTLPQNEVSNTTIEQVAPSAPDSGADSATMSNKRIRSQSTSSSASGEAGYHLPGSNSSNLNGIPRGSSNKRPRRATQSNVNGEEDSAAQLKDRFPDSDTGWMRDNPNHDSQTLTRFILNRLKSERIPITSSLPNSTTPVEMLSSTTIAQDLPLLNLDRIETRLSSNDYSDAEAFDKDLYQAFLEAEKIYACDPDRLGLLYVLKRLYQELTQNDGSAALKDSIPIGTAKKLASVSMGPGNKSQLPKNDEPVKLKAKEKVLLEGIHLKGDYFRVGDCVHIFNPEDPSRPIIAQIFNTYRRVDTGRRAINVCWYYRPEDTVHQISRIFFKDEVFKTGNFIDHLVEDVIGRCLVLFYTRYLKGRPSAPIWAPNMPTYICEHRYKDDVYGFKKIKNWESCVPSNVRNEATEENFVPYPTPLQVSSLVKLKSPFLKPPDQALRASGEAIYLGHTEVAKSIPKDQFKSHDLCLTIEAIEKIVGKIPDTPVRAPHVIEISQENSSNTPTARSSQSGAHRSSKVTPKLPTSALPPAPITAISLPKNLIGNLGGTNAGNGENSSDVSQRLKNIDFKSKNLVEMLGQKDLRRDPCLLDLYSNQEYFEKLPDELFGEFYFFL</sequence>
<dbReference type="Proteomes" id="UP001153365">
    <property type="component" value="Unassembled WGS sequence"/>
</dbReference>
<dbReference type="SMART" id="SM00439">
    <property type="entry name" value="BAH"/>
    <property type="match status" value="1"/>
</dbReference>
<dbReference type="Gene3D" id="1.20.920.10">
    <property type="entry name" value="Bromodomain-like"/>
    <property type="match status" value="1"/>
</dbReference>
<dbReference type="InterPro" id="IPR001487">
    <property type="entry name" value="Bromodomain"/>
</dbReference>
<feature type="compositionally biased region" description="Polar residues" evidence="9">
    <location>
        <begin position="195"/>
        <end position="208"/>
    </location>
</feature>
<keyword evidence="5 8" id="KW-0103">Bromodomain</keyword>
<dbReference type="EMBL" id="CALTRL010005759">
    <property type="protein sequence ID" value="CAH7685913.1"/>
    <property type="molecule type" value="Genomic_DNA"/>
</dbReference>